<organism evidence="2 3">
    <name type="scientific">Leishmania orientalis</name>
    <dbReference type="NCBI Taxonomy" id="2249476"/>
    <lineage>
        <taxon>Eukaryota</taxon>
        <taxon>Discoba</taxon>
        <taxon>Euglenozoa</taxon>
        <taxon>Kinetoplastea</taxon>
        <taxon>Metakinetoplastina</taxon>
        <taxon>Trypanosomatida</taxon>
        <taxon>Trypanosomatidae</taxon>
        <taxon>Leishmaniinae</taxon>
        <taxon>Leishmania</taxon>
    </lineage>
</organism>
<proteinExistence type="predicted"/>
<feature type="compositionally biased region" description="Polar residues" evidence="1">
    <location>
        <begin position="1054"/>
        <end position="1067"/>
    </location>
</feature>
<feature type="compositionally biased region" description="Basic and acidic residues" evidence="1">
    <location>
        <begin position="697"/>
        <end position="708"/>
    </location>
</feature>
<evidence type="ECO:0000256" key="1">
    <source>
        <dbReference type="SAM" id="MobiDB-lite"/>
    </source>
</evidence>
<feature type="region of interest" description="Disordered" evidence="1">
    <location>
        <begin position="686"/>
        <end position="745"/>
    </location>
</feature>
<accession>A0A836HUW5</accession>
<feature type="compositionally biased region" description="Low complexity" evidence="1">
    <location>
        <begin position="998"/>
        <end position="1019"/>
    </location>
</feature>
<feature type="region of interest" description="Disordered" evidence="1">
    <location>
        <begin position="1045"/>
        <end position="1069"/>
    </location>
</feature>
<feature type="region of interest" description="Disordered" evidence="1">
    <location>
        <begin position="998"/>
        <end position="1021"/>
    </location>
</feature>
<feature type="region of interest" description="Disordered" evidence="1">
    <location>
        <begin position="642"/>
        <end position="670"/>
    </location>
</feature>
<dbReference type="RefSeq" id="XP_067064509.1">
    <property type="nucleotide sequence ID" value="XM_067209126.1"/>
</dbReference>
<feature type="compositionally biased region" description="Pro residues" evidence="1">
    <location>
        <begin position="736"/>
        <end position="745"/>
    </location>
</feature>
<keyword evidence="3" id="KW-1185">Reference proteome</keyword>
<reference evidence="3" key="1">
    <citation type="journal article" date="2021" name="Microbiol. Resour. Announc.">
        <title>LGAAP: Leishmaniinae Genome Assembly and Annotation Pipeline.</title>
        <authorList>
            <person name="Almutairi H."/>
            <person name="Urbaniak M.D."/>
            <person name="Bates M.D."/>
            <person name="Jariyapan N."/>
            <person name="Kwakye-Nuako G."/>
            <person name="Thomaz-Soccol V."/>
            <person name="Al-Salem W.S."/>
            <person name="Dillon R.J."/>
            <person name="Bates P.A."/>
            <person name="Gatherer D."/>
        </authorList>
    </citation>
    <scope>NUCLEOTIDE SEQUENCE [LARGE SCALE GENOMIC DNA]</scope>
</reference>
<evidence type="ECO:0000313" key="3">
    <source>
        <dbReference type="Proteomes" id="UP000674143"/>
    </source>
</evidence>
<dbReference type="Proteomes" id="UP000674143">
    <property type="component" value="Unassembled WGS sequence"/>
</dbReference>
<evidence type="ECO:0000313" key="2">
    <source>
        <dbReference type="EMBL" id="KAG5483013.1"/>
    </source>
</evidence>
<gene>
    <name evidence="2" type="ORF">LSCM4_07223</name>
</gene>
<feature type="region of interest" description="Disordered" evidence="1">
    <location>
        <begin position="120"/>
        <end position="139"/>
    </location>
</feature>
<protein>
    <submittedName>
        <fullName evidence="2">Uncharacterized protein</fullName>
    </submittedName>
</protein>
<dbReference type="KEGG" id="loi:92363060"/>
<reference evidence="3" key="2">
    <citation type="journal article" date="2021" name="Sci. Data">
        <title>Chromosome-scale genome sequencing, assembly and annotation of six genomes from subfamily Leishmaniinae.</title>
        <authorList>
            <person name="Almutairi H."/>
            <person name="Urbaniak M.D."/>
            <person name="Bates M.D."/>
            <person name="Jariyapan N."/>
            <person name="Kwakye-Nuako G."/>
            <person name="Thomaz Soccol V."/>
            <person name="Al-Salem W.S."/>
            <person name="Dillon R.J."/>
            <person name="Bates P.A."/>
            <person name="Gatherer D."/>
        </authorList>
    </citation>
    <scope>NUCLEOTIDE SEQUENCE [LARGE SCALE GENOMIC DNA]</scope>
</reference>
<feature type="region of interest" description="Disordered" evidence="1">
    <location>
        <begin position="62"/>
        <end position="87"/>
    </location>
</feature>
<comment type="caution">
    <text evidence="2">The sequence shown here is derived from an EMBL/GenBank/DDBJ whole genome shotgun (WGS) entry which is preliminary data.</text>
</comment>
<feature type="compositionally biased region" description="Acidic residues" evidence="1">
    <location>
        <begin position="687"/>
        <end position="696"/>
    </location>
</feature>
<feature type="region of interest" description="Disordered" evidence="1">
    <location>
        <begin position="1589"/>
        <end position="1610"/>
    </location>
</feature>
<sequence>MSLSRAAVLAPSSLSTGAELADDAVLSHHQCQQQHHHHLLRCFALADLLDMSLAVRQQLASAAAAPSSSPGRGLEIPPVSSHSPPEGRLPVQAYQLEYVLVTAVLERLFDGGCDVHESATRISRAEPAPPAASSILTAPEKRAIKRPASSLTVPLWTPAPSALRSTCRLLQQPNEESRLPSALSTPQGVARVDALHASFLPCMLVALLQRVSGEGGDGGDIYITGAVEPRKGGYANAVKANASAAHVSVEYRRRCRAALQQLLPLYMPLLLKRRRAVCDVVSSIAEAVQGYSRSPRDDGEDIAEENESRKRIHRLLHQNLCCSEFKQWLHAARLLSDTLVASLYRVSRRDADAATDEDDLMEARWTLEMAGWWLSAARTARRDGAPMAEERHLLDPLWWEGARREVGMSNAEGPKASGGILGSAAASTLRDDRAPFTTNAEVLALAEVICTVGEEMRDICARDALPPQEQPLQHGKGDHLGQPRQYVPLSVARSSNRTVAAVQDVIAFFLTRHHNKNSRDPLRTLWDPEVTATALPHRYVLLLAERLEKEQCQQHRLLAAAERAVHRVLQQQHRKQPAILWQPPGMVVALCSVTAYQVRTQLHRREQRMAELCAATTATAATAALSGALHASAASFSSSGDAAAADQKDRSSDGESAENSRNPWCPSTDALSAAATPKCKQLGETLWSEDDEDDDVTEQHEESQERWRAPALRADARLFTPAALPPSTTDTAVSMPSPPPWRPPVSSPCPACLSAPLRYTPRTSDLSPVSCVHDALPAMHEGEDAPATADKNTEAVELLTRESGDSYAPAWSMEHLWELPAHVPRDWSPALATLMACCLLCLSPSSSTAATPRLAMLLGVPLLSGHAAEVKLVSSTAATAATDSASAQLTRRVASPRPSLLDSTFNRHHEASAALAAGGSVHSSVCSSSTNNITAGVSFALDRTGGGGESASIVGALAQWHLRGLIQQLRLPAHGRVLRSEQAGTDGLQGSHAIVPRTHSTAESSSLASSTGAFSSTSAVPRSTGAAAGGASWVLLYKQTAPSHARAPDATMRSVRSGTSRAASPSLSPAGGVLRRLDPVSLLASCFALMHLLQTHPRFFQEARLGGRTMQELRLGVLEARWGGEPGCATQMLQCHGSVASAVTVSVNSVLRSFADGTACGRAGGAGASWCRRDGLRLARGHSLWDCAVAAPAEAATTGALGVDASHGRGDGGHAGAPLPAEAADAGGNDGNCCDEAAAAAASATCHLTEALLVAVSYLGCRALAAALTQFVAAALVSTEAADTSVISCRGGGIATAATTPSPRELWCDALQAISGLLLEAHRAHKGGVAAGRARAMAAAAAAEERSGVEHGSTPARCYSIPPPVSCSVDRTGAPASTVTATARVHMPASGASAAASVKPQLRESQRAFSLGAPPAATSFCAGHLGDAGRGSYSAASPPLTVASVPPSLSTEAQFGLGAFFIALVRALLQLHASATGASSDVGQHVQQQHWPQPLMCVVQCLYAVASIIDDLLHDYANATPAVLCDMLAMMLVIQPQQPLSAMLKGVGAALPPPHVSATCTAWEALRLTPFWDNALLGSLETASRAWAYPEKRSDTASPENSEESRSSACQSRLSSVSAAGLGGAPSMPHGPSPPQPSCPPWQSLLGHLPCSRDPFTTTWLPAAFRGSSRHRTSWTLLALLAKEEELLLAGLAPATTASTAHANAAEEFRQLSISLVSSARYAEWIDRLCDAWRV</sequence>
<feature type="region of interest" description="Disordered" evidence="1">
    <location>
        <begin position="1621"/>
        <end position="1640"/>
    </location>
</feature>
<feature type="compositionally biased region" description="Pro residues" evidence="1">
    <location>
        <begin position="1629"/>
        <end position="1640"/>
    </location>
</feature>
<dbReference type="GeneID" id="92363060"/>
<name>A0A836HUW5_9TRYP</name>
<dbReference type="EMBL" id="JAFHLR010000015">
    <property type="protein sequence ID" value="KAG5483013.1"/>
    <property type="molecule type" value="Genomic_DNA"/>
</dbReference>